<dbReference type="STRING" id="1824.SAMN05444423_103225"/>
<dbReference type="eggNOG" id="COG2154">
    <property type="taxonomic scope" value="Bacteria"/>
</dbReference>
<feature type="transmembrane region" description="Helical" evidence="1">
    <location>
        <begin position="360"/>
        <end position="381"/>
    </location>
</feature>
<accession>U5EQW2</accession>
<feature type="domain" description="TIR" evidence="2">
    <location>
        <begin position="2"/>
        <end position="154"/>
    </location>
</feature>
<keyword evidence="1" id="KW-0812">Transmembrane</keyword>
<dbReference type="PROSITE" id="PS50104">
    <property type="entry name" value="TIR"/>
    <property type="match status" value="1"/>
</dbReference>
<evidence type="ECO:0000313" key="3">
    <source>
        <dbReference type="EMBL" id="GAD87499.1"/>
    </source>
</evidence>
<dbReference type="AlphaFoldDB" id="U5EQW2"/>
<dbReference type="Proteomes" id="UP000017048">
    <property type="component" value="Unassembled WGS sequence"/>
</dbReference>
<dbReference type="Pfam" id="PF13676">
    <property type="entry name" value="TIR_2"/>
    <property type="match status" value="1"/>
</dbReference>
<keyword evidence="1" id="KW-0472">Membrane</keyword>
<dbReference type="SUPFAM" id="SSF52200">
    <property type="entry name" value="Toll/Interleukin receptor TIR domain"/>
    <property type="match status" value="1"/>
</dbReference>
<keyword evidence="1" id="KW-1133">Transmembrane helix</keyword>
<dbReference type="GO" id="GO:0007165">
    <property type="term" value="P:signal transduction"/>
    <property type="evidence" value="ECO:0007669"/>
    <property type="project" value="InterPro"/>
</dbReference>
<proteinExistence type="predicted"/>
<feature type="transmembrane region" description="Helical" evidence="1">
    <location>
        <begin position="176"/>
        <end position="194"/>
    </location>
</feature>
<dbReference type="InterPro" id="IPR035897">
    <property type="entry name" value="Toll_tir_struct_dom_sf"/>
</dbReference>
<sequence>MQRYRIFISYRRDDTRHFVSRLRATFDKDLPDDLAFFDRDSIDGGAGFQQAIDQAIAESAVVVVVIATEWLNPHNRNRLHAPYDPVRTEIETALRLGKTVLPLLVDDTAMPRPQELPPSIRGLHEKHAARIRSEVYDDDADRLVRVIDGLITQSVPDRRVSSGVTFPDTGESASTYLNLMIAGIAIPLFVWFAFRVHGELRELLSVLFGGSVIAGHFYFRSSNDRLVIDVGGIEVRKVGIVHRFPWSEIDRIGTHATKKNVFLVARRAGEQLREEYARADSWPRWDNSSGYLIMCDLKVEARRGGGKDGGSFTFTTDRYSGGTDSQVLDAAKRYRPIGGFGGLRPPPAMFPGRDARQHPWIGVVAAVVLAIVVTLIALSVARSTDSPSSNRNFGFPAVHISGAASAITG</sequence>
<dbReference type="Gene3D" id="3.40.50.10140">
    <property type="entry name" value="Toll/interleukin-1 receptor homology (TIR) domain"/>
    <property type="match status" value="1"/>
</dbReference>
<organism evidence="3 4">
    <name type="scientific">Nocardia asteroides NBRC 15531</name>
    <dbReference type="NCBI Taxonomy" id="1110697"/>
    <lineage>
        <taxon>Bacteria</taxon>
        <taxon>Bacillati</taxon>
        <taxon>Actinomycetota</taxon>
        <taxon>Actinomycetes</taxon>
        <taxon>Mycobacteriales</taxon>
        <taxon>Nocardiaceae</taxon>
        <taxon>Nocardia</taxon>
    </lineage>
</organism>
<dbReference type="RefSeq" id="WP_019045195.1">
    <property type="nucleotide sequence ID" value="NZ_BAFO02000035.1"/>
</dbReference>
<evidence type="ECO:0000313" key="4">
    <source>
        <dbReference type="Proteomes" id="UP000017048"/>
    </source>
</evidence>
<evidence type="ECO:0000256" key="1">
    <source>
        <dbReference type="SAM" id="Phobius"/>
    </source>
</evidence>
<reference evidence="3 4" key="1">
    <citation type="journal article" date="2014" name="BMC Genomics">
        <title>Genome based analysis of type-I polyketide synthase and nonribosomal peptide synthetase gene clusters in seven strains of five representative Nocardia species.</title>
        <authorList>
            <person name="Komaki H."/>
            <person name="Ichikawa N."/>
            <person name="Hosoyama A."/>
            <person name="Takahashi-Nakaguchi A."/>
            <person name="Matsuzawa T."/>
            <person name="Suzuki K."/>
            <person name="Fujita N."/>
            <person name="Gonoi T."/>
        </authorList>
    </citation>
    <scope>NUCLEOTIDE SEQUENCE [LARGE SCALE GENOMIC DNA]</scope>
    <source>
        <strain evidence="3 4">NBRC 15531</strain>
    </source>
</reference>
<name>U5EQW2_NOCAS</name>
<keyword evidence="4" id="KW-1185">Reference proteome</keyword>
<gene>
    <name evidence="3" type="ORF">NCAST_35_00210</name>
</gene>
<protein>
    <recommendedName>
        <fullName evidence="2">TIR domain-containing protein</fullName>
    </recommendedName>
</protein>
<dbReference type="EMBL" id="BAFO02000035">
    <property type="protein sequence ID" value="GAD87499.1"/>
    <property type="molecule type" value="Genomic_DNA"/>
</dbReference>
<dbReference type="InterPro" id="IPR000157">
    <property type="entry name" value="TIR_dom"/>
</dbReference>
<comment type="caution">
    <text evidence="3">The sequence shown here is derived from an EMBL/GenBank/DDBJ whole genome shotgun (WGS) entry which is preliminary data.</text>
</comment>
<evidence type="ECO:0000259" key="2">
    <source>
        <dbReference type="PROSITE" id="PS50104"/>
    </source>
</evidence>